<dbReference type="OrthoDB" id="1097962at2"/>
<dbReference type="Pfam" id="PF07980">
    <property type="entry name" value="SusD_RagB"/>
    <property type="match status" value="1"/>
</dbReference>
<evidence type="ECO:0000256" key="4">
    <source>
        <dbReference type="ARBA" id="ARBA00023136"/>
    </source>
</evidence>
<comment type="caution">
    <text evidence="8">The sequence shown here is derived from an EMBL/GenBank/DDBJ whole genome shotgun (WGS) entry which is preliminary data.</text>
</comment>
<sequence length="483" mass="54831">MKKNNTYRRLIFLLFTPFVLFSCTKWIDVKPQTQVEEDVFFSKESGFKELLAGVYIKMGDPALYGREINFGLVDVLGQYYDLSLEPALDQTYQRAEKGNYTDVAVRTLVDNIWGNSYNAITNLNLLLQKLEEADKNIFQGDNYNIIKGEALGLRAFIHFDMLRLFAPSLGVGGEQNKTIPYVTIYKNQVTPRASYSDVISLILGDLEQASTLLKDDPLVTGRSVTVDDDNGYLTNRKLRFNYYAVQALEARVRLWNGDKAGALRAAERGIQVVDKFPWVQNSQLTGTANNIDRTFTTEYIFGLLQNKKLDNIEGYITDQAYNDRPLAITQGTLDAIYPPAESAADIRRSYLIRLVLNNIYLGKLYQTTQTNPSYANRMPLIRIPELYYIAAESLIGIDNAKAVAYLEKVRIARGVSRRLAPTLTPEQIASEIAMEYRKEMASEGQLFFYNKRLNKTLVPGFTGSYDINHYTLPLPLSEVEYGR</sequence>
<dbReference type="Proteomes" id="UP000295292">
    <property type="component" value="Unassembled WGS sequence"/>
</dbReference>
<name>A0A4R6WKC2_9SPHI</name>
<comment type="subcellular location">
    <subcellularLocation>
        <location evidence="1">Cell outer membrane</location>
    </subcellularLocation>
</comment>
<evidence type="ECO:0000313" key="9">
    <source>
        <dbReference type="Proteomes" id="UP000295292"/>
    </source>
</evidence>
<proteinExistence type="inferred from homology"/>
<evidence type="ECO:0000259" key="7">
    <source>
        <dbReference type="Pfam" id="PF14322"/>
    </source>
</evidence>
<dbReference type="InterPro" id="IPR011990">
    <property type="entry name" value="TPR-like_helical_dom_sf"/>
</dbReference>
<evidence type="ECO:0000256" key="2">
    <source>
        <dbReference type="ARBA" id="ARBA00006275"/>
    </source>
</evidence>
<feature type="domain" description="SusD-like N-terminal" evidence="7">
    <location>
        <begin position="25"/>
        <end position="217"/>
    </location>
</feature>
<feature type="domain" description="RagB/SusD" evidence="6">
    <location>
        <begin position="363"/>
        <end position="449"/>
    </location>
</feature>
<accession>A0A4R6WKC2</accession>
<evidence type="ECO:0000313" key="8">
    <source>
        <dbReference type="EMBL" id="TDQ79218.1"/>
    </source>
</evidence>
<dbReference type="Gene3D" id="1.25.40.390">
    <property type="match status" value="1"/>
</dbReference>
<keyword evidence="5" id="KW-0998">Cell outer membrane</keyword>
<evidence type="ECO:0000256" key="1">
    <source>
        <dbReference type="ARBA" id="ARBA00004442"/>
    </source>
</evidence>
<keyword evidence="3" id="KW-0732">Signal</keyword>
<evidence type="ECO:0000256" key="5">
    <source>
        <dbReference type="ARBA" id="ARBA00023237"/>
    </source>
</evidence>
<dbReference type="GO" id="GO:0009279">
    <property type="term" value="C:cell outer membrane"/>
    <property type="evidence" value="ECO:0007669"/>
    <property type="project" value="UniProtKB-SubCell"/>
</dbReference>
<dbReference type="RefSeq" id="WP_133583020.1">
    <property type="nucleotide sequence ID" value="NZ_SNYV01000011.1"/>
</dbReference>
<dbReference type="PROSITE" id="PS51257">
    <property type="entry name" value="PROKAR_LIPOPROTEIN"/>
    <property type="match status" value="1"/>
</dbReference>
<gene>
    <name evidence="8" type="ORF">CLV99_0650</name>
</gene>
<keyword evidence="4" id="KW-0472">Membrane</keyword>
<comment type="similarity">
    <text evidence="2">Belongs to the SusD family.</text>
</comment>
<evidence type="ECO:0000259" key="6">
    <source>
        <dbReference type="Pfam" id="PF07980"/>
    </source>
</evidence>
<reference evidence="8 9" key="1">
    <citation type="submission" date="2019-03" db="EMBL/GenBank/DDBJ databases">
        <title>Genomic Encyclopedia of Archaeal and Bacterial Type Strains, Phase II (KMG-II): from individual species to whole genera.</title>
        <authorList>
            <person name="Goeker M."/>
        </authorList>
    </citation>
    <scope>NUCLEOTIDE SEQUENCE [LARGE SCALE GENOMIC DNA]</scope>
    <source>
        <strain evidence="8 9">DSM 28353</strain>
    </source>
</reference>
<dbReference type="AlphaFoldDB" id="A0A4R6WKC2"/>
<evidence type="ECO:0000256" key="3">
    <source>
        <dbReference type="ARBA" id="ARBA00022729"/>
    </source>
</evidence>
<dbReference type="InterPro" id="IPR033985">
    <property type="entry name" value="SusD-like_N"/>
</dbReference>
<organism evidence="8 9">
    <name type="scientific">Sphingobacterium yanglingense</name>
    <dbReference type="NCBI Taxonomy" id="1437280"/>
    <lineage>
        <taxon>Bacteria</taxon>
        <taxon>Pseudomonadati</taxon>
        <taxon>Bacteroidota</taxon>
        <taxon>Sphingobacteriia</taxon>
        <taxon>Sphingobacteriales</taxon>
        <taxon>Sphingobacteriaceae</taxon>
        <taxon>Sphingobacterium</taxon>
    </lineage>
</organism>
<dbReference type="InterPro" id="IPR012944">
    <property type="entry name" value="SusD_RagB_dom"/>
</dbReference>
<keyword evidence="9" id="KW-1185">Reference proteome</keyword>
<protein>
    <submittedName>
        <fullName evidence="8">SusD-like starch-binding protein associating with outer membrane</fullName>
    </submittedName>
</protein>
<dbReference type="EMBL" id="SNYV01000011">
    <property type="protein sequence ID" value="TDQ79218.1"/>
    <property type="molecule type" value="Genomic_DNA"/>
</dbReference>
<dbReference type="SUPFAM" id="SSF48452">
    <property type="entry name" value="TPR-like"/>
    <property type="match status" value="1"/>
</dbReference>
<dbReference type="Pfam" id="PF14322">
    <property type="entry name" value="SusD-like_3"/>
    <property type="match status" value="1"/>
</dbReference>